<organism evidence="1 2">
    <name type="scientific">Vibrio phage vB_ValS_X1</name>
    <dbReference type="NCBI Taxonomy" id="2736341"/>
    <lineage>
        <taxon>Viruses</taxon>
        <taxon>Duplodnaviria</taxon>
        <taxon>Heunggongvirae</taxon>
        <taxon>Uroviricota</taxon>
        <taxon>Caudoviricetes</taxon>
        <taxon>Demerecviridae</taxon>
        <taxon>Pogseptimavirus</taxon>
        <taxon>Pogseptimavirus VspSw1</taxon>
    </lineage>
</organism>
<dbReference type="Proteomes" id="UP000509161">
    <property type="component" value="Segment"/>
</dbReference>
<reference evidence="1 2" key="1">
    <citation type="submission" date="2020-05" db="EMBL/GenBank/DDBJ databases">
        <title>Biological and Genomic Analysis of Vibrio Phage vB_ValS_X1 Sheds Novel Insights into Evolution and Interaction of Vibrio-phage.</title>
        <authorList>
            <person name="Zhong W."/>
            <person name="Yang Y."/>
            <person name="Cai L."/>
            <person name="Xu J."/>
            <person name="Zhang R."/>
        </authorList>
    </citation>
    <scope>NUCLEOTIDE SEQUENCE [LARGE SCALE GENOMIC DNA]</scope>
</reference>
<gene>
    <name evidence="1" type="ORF">vBValSX1_29</name>
</gene>
<dbReference type="EMBL" id="MT442039">
    <property type="protein sequence ID" value="QKN88422.1"/>
    <property type="molecule type" value="Genomic_DNA"/>
</dbReference>
<proteinExistence type="predicted"/>
<sequence>MSGVDKYITDSLARGVPAAELRKELTDALKLVPAQETVRKHRGLVGREKLYVMDMALEIDNGQWRSFHKVGVSRDPGNRMKEVADAFSQYTDRDVIVTRVSVCEGENPRWAESLMLLLLEPFRAFSTARFTGATEVFTLFNKKLSKVIHLGDPYALDTCLSSTLTADNLSSAIFRSMAAKDSPDLPNSLCNPYHNRQT</sequence>
<evidence type="ECO:0000313" key="2">
    <source>
        <dbReference type="Proteomes" id="UP000509161"/>
    </source>
</evidence>
<protein>
    <submittedName>
        <fullName evidence="1">Uncharacterized protein</fullName>
    </submittedName>
</protein>
<accession>A0A6M9Z6Y9</accession>
<name>A0A6M9Z6Y9_9CAUD</name>
<evidence type="ECO:0000313" key="1">
    <source>
        <dbReference type="EMBL" id="QKN88422.1"/>
    </source>
</evidence>